<evidence type="ECO:0000313" key="7">
    <source>
        <dbReference type="EMBL" id="KAJ7222288.1"/>
    </source>
</evidence>
<evidence type="ECO:0000256" key="6">
    <source>
        <dbReference type="SAM" id="SignalP"/>
    </source>
</evidence>
<dbReference type="InterPro" id="IPR051380">
    <property type="entry name" value="pH-response_reg_palI/RIM9"/>
</dbReference>
<dbReference type="GO" id="GO:0032153">
    <property type="term" value="C:cell division site"/>
    <property type="evidence" value="ECO:0007669"/>
    <property type="project" value="TreeGrafter"/>
</dbReference>
<evidence type="ECO:0000256" key="5">
    <source>
        <dbReference type="SAM" id="Phobius"/>
    </source>
</evidence>
<sequence>MFPIHVGTFLIFAAMVLLIVVSISAPTVSKIDFLHISLTNGSAVNFGTLGYCITMPGGPSSCTPTGVGYRIANEITALGINSFNGAQAASLHGLTEAFILHQIGAGVAAIAFLLAACSHRLGYLVASAVALVAFLISLVAMIIDFIVFASVRHHVNDNGGHATFGNAIWMVLAATIVLFFASIATCFACITGRRHSRSRKHANAY</sequence>
<evidence type="ECO:0000256" key="4">
    <source>
        <dbReference type="ARBA" id="ARBA00023136"/>
    </source>
</evidence>
<reference evidence="7" key="1">
    <citation type="submission" date="2023-03" db="EMBL/GenBank/DDBJ databases">
        <title>Massive genome expansion in bonnet fungi (Mycena s.s.) driven by repeated elements and novel gene families across ecological guilds.</title>
        <authorList>
            <consortium name="Lawrence Berkeley National Laboratory"/>
            <person name="Harder C.B."/>
            <person name="Miyauchi S."/>
            <person name="Viragh M."/>
            <person name="Kuo A."/>
            <person name="Thoen E."/>
            <person name="Andreopoulos B."/>
            <person name="Lu D."/>
            <person name="Skrede I."/>
            <person name="Drula E."/>
            <person name="Henrissat B."/>
            <person name="Morin E."/>
            <person name="Kohler A."/>
            <person name="Barry K."/>
            <person name="LaButti K."/>
            <person name="Morin E."/>
            <person name="Salamov A."/>
            <person name="Lipzen A."/>
            <person name="Mereny Z."/>
            <person name="Hegedus B."/>
            <person name="Baldrian P."/>
            <person name="Stursova M."/>
            <person name="Weitz H."/>
            <person name="Taylor A."/>
            <person name="Grigoriev I.V."/>
            <person name="Nagy L.G."/>
            <person name="Martin F."/>
            <person name="Kauserud H."/>
        </authorList>
    </citation>
    <scope>NUCLEOTIDE SEQUENCE</scope>
    <source>
        <strain evidence="7">9144</strain>
    </source>
</reference>
<dbReference type="PANTHER" id="PTHR28013">
    <property type="entry name" value="PROTEIN DCV1-RELATED"/>
    <property type="match status" value="1"/>
</dbReference>
<comment type="subcellular location">
    <subcellularLocation>
        <location evidence="1">Membrane</location>
        <topology evidence="1">Multi-pass membrane protein</topology>
    </subcellularLocation>
</comment>
<gene>
    <name evidence="7" type="ORF">GGX14DRAFT_428406</name>
</gene>
<keyword evidence="6" id="KW-0732">Signal</keyword>
<dbReference type="InterPro" id="IPR009571">
    <property type="entry name" value="SUR7/Rim9-like_fungi"/>
</dbReference>
<dbReference type="AlphaFoldDB" id="A0AAD6VXK6"/>
<feature type="transmembrane region" description="Helical" evidence="5">
    <location>
        <begin position="98"/>
        <end position="116"/>
    </location>
</feature>
<name>A0AAD6VXK6_9AGAR</name>
<protein>
    <submittedName>
        <fullName evidence="7">Actin cortical patch SUR7/pH-response regulator pali</fullName>
    </submittedName>
</protein>
<keyword evidence="2 5" id="KW-0812">Transmembrane</keyword>
<dbReference type="GO" id="GO:0005886">
    <property type="term" value="C:plasma membrane"/>
    <property type="evidence" value="ECO:0007669"/>
    <property type="project" value="InterPro"/>
</dbReference>
<dbReference type="PANTHER" id="PTHR28013:SF3">
    <property type="entry name" value="PROTEIN DCV1-RELATED"/>
    <property type="match status" value="1"/>
</dbReference>
<feature type="transmembrane region" description="Helical" evidence="5">
    <location>
        <begin position="167"/>
        <end position="190"/>
    </location>
</feature>
<dbReference type="GO" id="GO:0035838">
    <property type="term" value="C:growing cell tip"/>
    <property type="evidence" value="ECO:0007669"/>
    <property type="project" value="TreeGrafter"/>
</dbReference>
<proteinExistence type="predicted"/>
<dbReference type="Pfam" id="PF06687">
    <property type="entry name" value="SUR7"/>
    <property type="match status" value="1"/>
</dbReference>
<keyword evidence="3 5" id="KW-1133">Transmembrane helix</keyword>
<feature type="transmembrane region" description="Helical" evidence="5">
    <location>
        <begin position="123"/>
        <end position="147"/>
    </location>
</feature>
<dbReference type="Proteomes" id="UP001219525">
    <property type="component" value="Unassembled WGS sequence"/>
</dbReference>
<accession>A0AAD6VXK6</accession>
<evidence type="ECO:0000256" key="3">
    <source>
        <dbReference type="ARBA" id="ARBA00022989"/>
    </source>
</evidence>
<evidence type="ECO:0000256" key="2">
    <source>
        <dbReference type="ARBA" id="ARBA00022692"/>
    </source>
</evidence>
<keyword evidence="4 5" id="KW-0472">Membrane</keyword>
<feature type="chain" id="PRO_5041928291" evidence="6">
    <location>
        <begin position="25"/>
        <end position="205"/>
    </location>
</feature>
<feature type="signal peptide" evidence="6">
    <location>
        <begin position="1"/>
        <end position="24"/>
    </location>
</feature>
<dbReference type="EMBL" id="JARJCW010000007">
    <property type="protein sequence ID" value="KAJ7222288.1"/>
    <property type="molecule type" value="Genomic_DNA"/>
</dbReference>
<keyword evidence="8" id="KW-1185">Reference proteome</keyword>
<evidence type="ECO:0000256" key="1">
    <source>
        <dbReference type="ARBA" id="ARBA00004141"/>
    </source>
</evidence>
<comment type="caution">
    <text evidence="7">The sequence shown here is derived from an EMBL/GenBank/DDBJ whole genome shotgun (WGS) entry which is preliminary data.</text>
</comment>
<evidence type="ECO:0000313" key="8">
    <source>
        <dbReference type="Proteomes" id="UP001219525"/>
    </source>
</evidence>
<organism evidence="7 8">
    <name type="scientific">Mycena pura</name>
    <dbReference type="NCBI Taxonomy" id="153505"/>
    <lineage>
        <taxon>Eukaryota</taxon>
        <taxon>Fungi</taxon>
        <taxon>Dikarya</taxon>
        <taxon>Basidiomycota</taxon>
        <taxon>Agaricomycotina</taxon>
        <taxon>Agaricomycetes</taxon>
        <taxon>Agaricomycetidae</taxon>
        <taxon>Agaricales</taxon>
        <taxon>Marasmiineae</taxon>
        <taxon>Mycenaceae</taxon>
        <taxon>Mycena</taxon>
    </lineage>
</organism>